<dbReference type="InterPro" id="IPR029021">
    <property type="entry name" value="Prot-tyrosine_phosphatase-like"/>
</dbReference>
<gene>
    <name evidence="1" type="ORF">TrCOL_g6482</name>
</gene>
<evidence type="ECO:0000313" key="2">
    <source>
        <dbReference type="Proteomes" id="UP001165065"/>
    </source>
</evidence>
<dbReference type="EMBL" id="BRYA01000679">
    <property type="protein sequence ID" value="GMI29355.1"/>
    <property type="molecule type" value="Genomic_DNA"/>
</dbReference>
<dbReference type="Gene3D" id="3.90.190.10">
    <property type="entry name" value="Protein tyrosine phosphatase superfamily"/>
    <property type="match status" value="1"/>
</dbReference>
<sequence length="138" mass="15375">MDDFNLPEPISAPFTPCWKDGPGPTATSHYITPTLVGGGMANLEDIPSLESHLDIVVCLRSEYTSSQYFTSPDIYPRSLVCRGIRADMLFIHFPAHDFEAFPDDDDLVRVVEFVALSSLLYGKRCMVHCRGGHGRQLL</sequence>
<comment type="caution">
    <text evidence="1">The sequence shown here is derived from an EMBL/GenBank/DDBJ whole genome shotgun (WGS) entry which is preliminary data.</text>
</comment>
<accession>A0A9W7FZH2</accession>
<name>A0A9W7FZH2_9STRA</name>
<evidence type="ECO:0000313" key="1">
    <source>
        <dbReference type="EMBL" id="GMI29355.1"/>
    </source>
</evidence>
<dbReference type="Proteomes" id="UP001165065">
    <property type="component" value="Unassembled WGS sequence"/>
</dbReference>
<reference evidence="2" key="1">
    <citation type="journal article" date="2023" name="Commun. Biol.">
        <title>Genome analysis of Parmales, the sister group of diatoms, reveals the evolutionary specialization of diatoms from phago-mixotrophs to photoautotrophs.</title>
        <authorList>
            <person name="Ban H."/>
            <person name="Sato S."/>
            <person name="Yoshikawa S."/>
            <person name="Yamada K."/>
            <person name="Nakamura Y."/>
            <person name="Ichinomiya M."/>
            <person name="Sato N."/>
            <person name="Blanc-Mathieu R."/>
            <person name="Endo H."/>
            <person name="Kuwata A."/>
            <person name="Ogata H."/>
        </authorList>
    </citation>
    <scope>NUCLEOTIDE SEQUENCE [LARGE SCALE GENOMIC DNA]</scope>
</reference>
<organism evidence="1 2">
    <name type="scientific">Triparma columacea</name>
    <dbReference type="NCBI Taxonomy" id="722753"/>
    <lineage>
        <taxon>Eukaryota</taxon>
        <taxon>Sar</taxon>
        <taxon>Stramenopiles</taxon>
        <taxon>Ochrophyta</taxon>
        <taxon>Bolidophyceae</taxon>
        <taxon>Parmales</taxon>
        <taxon>Triparmaceae</taxon>
        <taxon>Triparma</taxon>
    </lineage>
</organism>
<keyword evidence="2" id="KW-1185">Reference proteome</keyword>
<proteinExistence type="predicted"/>
<dbReference type="AlphaFoldDB" id="A0A9W7FZH2"/>
<protein>
    <submittedName>
        <fullName evidence="1">Uncharacterized protein</fullName>
    </submittedName>
</protein>
<dbReference type="SUPFAM" id="SSF52799">
    <property type="entry name" value="(Phosphotyrosine protein) phosphatases II"/>
    <property type="match status" value="1"/>
</dbReference>